<dbReference type="EMBL" id="BSYO01000007">
    <property type="protein sequence ID" value="GMH07965.1"/>
    <property type="molecule type" value="Genomic_DNA"/>
</dbReference>
<feature type="repeat" description="PPR" evidence="3">
    <location>
        <begin position="249"/>
        <end position="279"/>
    </location>
</feature>
<dbReference type="GO" id="GO:0008270">
    <property type="term" value="F:zinc ion binding"/>
    <property type="evidence" value="ECO:0007669"/>
    <property type="project" value="InterPro"/>
</dbReference>
<dbReference type="Pfam" id="PF13041">
    <property type="entry name" value="PPR_2"/>
    <property type="match status" value="3"/>
</dbReference>
<dbReference type="GO" id="GO:0003723">
    <property type="term" value="F:RNA binding"/>
    <property type="evidence" value="ECO:0007669"/>
    <property type="project" value="InterPro"/>
</dbReference>
<dbReference type="PANTHER" id="PTHR47926">
    <property type="entry name" value="PENTATRICOPEPTIDE REPEAT-CONTAINING PROTEIN"/>
    <property type="match status" value="1"/>
</dbReference>
<dbReference type="InterPro" id="IPR002885">
    <property type="entry name" value="PPR_rpt"/>
</dbReference>
<comment type="similarity">
    <text evidence="1">Belongs to the PPR family. PCMP-H subfamily.</text>
</comment>
<evidence type="ECO:0000256" key="2">
    <source>
        <dbReference type="ARBA" id="ARBA00022737"/>
    </source>
</evidence>
<dbReference type="Pfam" id="PF20430">
    <property type="entry name" value="Eplus_motif"/>
    <property type="match status" value="1"/>
</dbReference>
<name>A0AAD3XKQ4_NEPGR</name>
<dbReference type="FunFam" id="1.25.40.10:FF:000184">
    <property type="entry name" value="Pentatricopeptide repeat-containing protein, chloroplastic"/>
    <property type="match status" value="1"/>
</dbReference>
<protein>
    <recommendedName>
        <fullName evidence="4">DYW domain-containing protein</fullName>
    </recommendedName>
</protein>
<feature type="repeat" description="PPR" evidence="3">
    <location>
        <begin position="381"/>
        <end position="415"/>
    </location>
</feature>
<feature type="repeat" description="PPR" evidence="3">
    <location>
        <begin position="350"/>
        <end position="380"/>
    </location>
</feature>
<dbReference type="InterPro" id="IPR046848">
    <property type="entry name" value="E_motif"/>
</dbReference>
<dbReference type="InterPro" id="IPR032867">
    <property type="entry name" value="DYW_dom"/>
</dbReference>
<feature type="repeat" description="PPR" evidence="3">
    <location>
        <begin position="179"/>
        <end position="213"/>
    </location>
</feature>
<dbReference type="Pfam" id="PF14432">
    <property type="entry name" value="DYW_deaminase"/>
    <property type="match status" value="1"/>
</dbReference>
<dbReference type="InterPro" id="IPR046960">
    <property type="entry name" value="PPR_At4g14850-like_plant"/>
</dbReference>
<dbReference type="Pfam" id="PF20431">
    <property type="entry name" value="E_motif"/>
    <property type="match status" value="1"/>
</dbReference>
<dbReference type="SUPFAM" id="SSF81901">
    <property type="entry name" value="HCP-like"/>
    <property type="match status" value="1"/>
</dbReference>
<dbReference type="InterPro" id="IPR011990">
    <property type="entry name" value="TPR-like_helical_dom_sf"/>
</dbReference>
<sequence length="688" mass="77924">MTVITNIRSPSISNVLKLKKSLLDGLKSFWHLKHAHGHLLRLGLCDDSYLLHMILRSSFALGKINYTKLIFHQIKHPNIFLFNTMIRGMVSSDCFEEATQYYKLMRIEALLPNNFTYPFVLKACARLMDYQLGAKIHTLVMKLGFHYDVYVNTSLLYLYAKCGNLDDAHRVFDDIPDKNVVSWTAVISGYIGAGQFREAVDMFKSLLEMGSRPDCFILVRVLSACAQLGDVESGEWIHRYADESGIGRNVFVCTSLIDMYAKCGYMEKAHSVFNEMAEKDIVSWSAMIQGYVLNGLPKKALDLFFQMKRENVKPDCYAMVGVLSSCASLGALDLGEWASSLIDRTEFLENPVLGTSLIDMYAKCGNMWSAWKIFKKMKERDRVVWNSVICGLSMNGHVEAAFTLFGQVEKLGVHPDGNTFIGLLCACTHSGLVDEGRRYFNSMKRVFSLMPTVEHYGCMVDLLGRAGLLDEAHWLIETMPMEANAIVWGALLGGCRLHRDTQLAEHALKQLILLEPWNSGNYVLLSNIYSTNRKWNDAEKLRQQMNKQGIRKTPGCSWTEVDGAVHEFFVGDKSHPLSDRIYAKLDELMKELRAAGYVPTTDFVLFDIEQEEKEHFIGYHSEKLAIAFGLISAPSKHVIRIVKNLRVCVDCHEAIKLISKITGRDIVVRDTNRFHSFVEGSCSCGDYW</sequence>
<organism evidence="5 6">
    <name type="scientific">Nepenthes gracilis</name>
    <name type="common">Slender pitcher plant</name>
    <dbReference type="NCBI Taxonomy" id="150966"/>
    <lineage>
        <taxon>Eukaryota</taxon>
        <taxon>Viridiplantae</taxon>
        <taxon>Streptophyta</taxon>
        <taxon>Embryophyta</taxon>
        <taxon>Tracheophyta</taxon>
        <taxon>Spermatophyta</taxon>
        <taxon>Magnoliopsida</taxon>
        <taxon>eudicotyledons</taxon>
        <taxon>Gunneridae</taxon>
        <taxon>Pentapetalae</taxon>
        <taxon>Caryophyllales</taxon>
        <taxon>Nepenthaceae</taxon>
        <taxon>Nepenthes</taxon>
    </lineage>
</organism>
<dbReference type="Gene3D" id="1.25.40.10">
    <property type="entry name" value="Tetratricopeptide repeat domain"/>
    <property type="match status" value="4"/>
</dbReference>
<dbReference type="NCBIfam" id="TIGR00756">
    <property type="entry name" value="PPR"/>
    <property type="match status" value="5"/>
</dbReference>
<dbReference type="Proteomes" id="UP001279734">
    <property type="component" value="Unassembled WGS sequence"/>
</dbReference>
<feature type="repeat" description="PPR" evidence="3">
    <location>
        <begin position="280"/>
        <end position="314"/>
    </location>
</feature>
<dbReference type="PROSITE" id="PS51375">
    <property type="entry name" value="PPR"/>
    <property type="match status" value="6"/>
</dbReference>
<evidence type="ECO:0000256" key="1">
    <source>
        <dbReference type="ARBA" id="ARBA00006643"/>
    </source>
</evidence>
<keyword evidence="2" id="KW-0677">Repeat</keyword>
<keyword evidence="6" id="KW-1185">Reference proteome</keyword>
<dbReference type="FunFam" id="1.25.40.10:FF:000450">
    <property type="entry name" value="Putative pentatricopeptide repeat-containing protein"/>
    <property type="match status" value="1"/>
</dbReference>
<evidence type="ECO:0000313" key="6">
    <source>
        <dbReference type="Proteomes" id="UP001279734"/>
    </source>
</evidence>
<dbReference type="Pfam" id="PF13812">
    <property type="entry name" value="PPR_3"/>
    <property type="match status" value="1"/>
</dbReference>
<accession>A0AAD3XKQ4</accession>
<evidence type="ECO:0000256" key="3">
    <source>
        <dbReference type="PROSITE-ProRule" id="PRU00708"/>
    </source>
</evidence>
<dbReference type="PANTHER" id="PTHR47926:SF446">
    <property type="entry name" value="PENTACOTRIPEPTIDE-REPEAT REGION OF PRORP DOMAIN-CONTAINING PROTEIN"/>
    <property type="match status" value="1"/>
</dbReference>
<dbReference type="AlphaFoldDB" id="A0AAD3XKQ4"/>
<feature type="domain" description="DYW" evidence="4">
    <location>
        <begin position="596"/>
        <end position="688"/>
    </location>
</feature>
<reference evidence="5" key="1">
    <citation type="submission" date="2023-05" db="EMBL/GenBank/DDBJ databases">
        <title>Nepenthes gracilis genome sequencing.</title>
        <authorList>
            <person name="Fukushima K."/>
        </authorList>
    </citation>
    <scope>NUCLEOTIDE SEQUENCE</scope>
    <source>
        <strain evidence="5">SING2019-196</strain>
    </source>
</reference>
<feature type="repeat" description="PPR" evidence="3">
    <location>
        <begin position="78"/>
        <end position="112"/>
    </location>
</feature>
<dbReference type="Pfam" id="PF01535">
    <property type="entry name" value="PPR"/>
    <property type="match status" value="3"/>
</dbReference>
<gene>
    <name evidence="5" type="ORF">Nepgr_009805</name>
</gene>
<dbReference type="FunFam" id="1.25.40.10:FF:000344">
    <property type="entry name" value="Pentatricopeptide repeat-containing protein"/>
    <property type="match status" value="1"/>
</dbReference>
<evidence type="ECO:0000259" key="4">
    <source>
        <dbReference type="Pfam" id="PF14432"/>
    </source>
</evidence>
<evidence type="ECO:0000313" key="5">
    <source>
        <dbReference type="EMBL" id="GMH07965.1"/>
    </source>
</evidence>
<dbReference type="GO" id="GO:0009451">
    <property type="term" value="P:RNA modification"/>
    <property type="evidence" value="ECO:0007669"/>
    <property type="project" value="InterPro"/>
</dbReference>
<proteinExistence type="inferred from homology"/>
<dbReference type="InterPro" id="IPR046849">
    <property type="entry name" value="E2_motif"/>
</dbReference>
<comment type="caution">
    <text evidence="5">The sequence shown here is derived from an EMBL/GenBank/DDBJ whole genome shotgun (WGS) entry which is preliminary data.</text>
</comment>